<dbReference type="RefSeq" id="WP_234935462.1">
    <property type="nucleotide sequence ID" value="NZ_CP070380.1"/>
</dbReference>
<dbReference type="InterPro" id="IPR001647">
    <property type="entry name" value="HTH_TetR"/>
</dbReference>
<organism evidence="5 6">
    <name type="scientific">Mycolicibacterium austroafricanum</name>
    <name type="common">Mycobacterium austroafricanum</name>
    <dbReference type="NCBI Taxonomy" id="39687"/>
    <lineage>
        <taxon>Bacteria</taxon>
        <taxon>Bacillati</taxon>
        <taxon>Actinomycetota</taxon>
        <taxon>Actinomycetes</taxon>
        <taxon>Mycobacteriales</taxon>
        <taxon>Mycobacteriaceae</taxon>
        <taxon>Mycolicibacterium</taxon>
    </lineage>
</organism>
<comment type="caution">
    <text evidence="5">The sequence shown here is derived from an EMBL/GenBank/DDBJ whole genome shotgun (WGS) entry which is preliminary data.</text>
</comment>
<dbReference type="Pfam" id="PF17933">
    <property type="entry name" value="TetR_C_25"/>
    <property type="match status" value="1"/>
</dbReference>
<dbReference type="EMBL" id="JAUHTC010000018">
    <property type="protein sequence ID" value="MDN4516942.1"/>
    <property type="molecule type" value="Genomic_DNA"/>
</dbReference>
<dbReference type="PANTHER" id="PTHR30055">
    <property type="entry name" value="HTH-TYPE TRANSCRIPTIONAL REGULATOR RUTR"/>
    <property type="match status" value="1"/>
</dbReference>
<dbReference type="SUPFAM" id="SSF46689">
    <property type="entry name" value="Homeodomain-like"/>
    <property type="match status" value="1"/>
</dbReference>
<dbReference type="InterPro" id="IPR009057">
    <property type="entry name" value="Homeodomain-like_sf"/>
</dbReference>
<evidence type="ECO:0000313" key="6">
    <source>
        <dbReference type="Proteomes" id="UP001172687"/>
    </source>
</evidence>
<keyword evidence="6" id="KW-1185">Reference proteome</keyword>
<sequence>MTALDQEVIAVHAAEEQLRAQIRDAAIAKIGAQGFRTPIRAIAAAAGLSADVVIDLYGSKRNLLKACDDHIVETIRTSKSQALQSHDPATWQAALAGIESYAPLMAYLVRSIEDGQSLADGLLDRMIENVVDYLDDGVRAGTVKPSRNPRARAKFLALSNAGGFLLYRHRHPTPRDMAAVLRDYAADMIEPALELYSSGLMADTTMLDALAEPLARQRNGAHHRNLVPPASPDSTVNVPPTSPAR</sequence>
<evidence type="ECO:0000313" key="5">
    <source>
        <dbReference type="EMBL" id="MDN4516942.1"/>
    </source>
</evidence>
<feature type="domain" description="TetR transcriptional regulator Rv1219c-like C-terminal" evidence="4">
    <location>
        <begin position="99"/>
        <end position="202"/>
    </location>
</feature>
<dbReference type="InterPro" id="IPR050109">
    <property type="entry name" value="HTH-type_TetR-like_transc_reg"/>
</dbReference>
<proteinExistence type="predicted"/>
<feature type="region of interest" description="Disordered" evidence="2">
    <location>
        <begin position="222"/>
        <end position="245"/>
    </location>
</feature>
<evidence type="ECO:0000259" key="4">
    <source>
        <dbReference type="Pfam" id="PF17933"/>
    </source>
</evidence>
<dbReference type="PANTHER" id="PTHR30055:SF146">
    <property type="entry name" value="HTH-TYPE TRANSCRIPTIONAL DUAL REGULATOR CECR"/>
    <property type="match status" value="1"/>
</dbReference>
<dbReference type="Gene3D" id="1.10.357.10">
    <property type="entry name" value="Tetracycline Repressor, domain 2"/>
    <property type="match status" value="1"/>
</dbReference>
<evidence type="ECO:0000256" key="1">
    <source>
        <dbReference type="ARBA" id="ARBA00023125"/>
    </source>
</evidence>
<dbReference type="Pfam" id="PF00440">
    <property type="entry name" value="TetR_N"/>
    <property type="match status" value="1"/>
</dbReference>
<dbReference type="InterPro" id="IPR036271">
    <property type="entry name" value="Tet_transcr_reg_TetR-rel_C_sf"/>
</dbReference>
<evidence type="ECO:0000256" key="2">
    <source>
        <dbReference type="SAM" id="MobiDB-lite"/>
    </source>
</evidence>
<dbReference type="InterPro" id="IPR041484">
    <property type="entry name" value="TetR_C_25"/>
</dbReference>
<dbReference type="SUPFAM" id="SSF48498">
    <property type="entry name" value="Tetracyclin repressor-like, C-terminal domain"/>
    <property type="match status" value="1"/>
</dbReference>
<evidence type="ECO:0000259" key="3">
    <source>
        <dbReference type="Pfam" id="PF00440"/>
    </source>
</evidence>
<reference evidence="5" key="1">
    <citation type="submission" date="2023-07" db="EMBL/GenBank/DDBJ databases">
        <title>Degradation of tert-butanol by M. austroafricanum TBA100.</title>
        <authorList>
            <person name="Helbich S."/>
            <person name="Vainshtein Y."/>
        </authorList>
    </citation>
    <scope>NUCLEOTIDE SEQUENCE</scope>
    <source>
        <strain evidence="5">TBA100</strain>
    </source>
</reference>
<keyword evidence="1" id="KW-0238">DNA-binding</keyword>
<accession>A0ABT8H858</accession>
<name>A0ABT8H858_MYCAO</name>
<dbReference type="Proteomes" id="UP001172687">
    <property type="component" value="Unassembled WGS sequence"/>
</dbReference>
<feature type="domain" description="HTH tetR-type" evidence="3">
    <location>
        <begin position="22"/>
        <end position="67"/>
    </location>
</feature>
<protein>
    <submittedName>
        <fullName evidence="5">TetR family transcriptional regulator</fullName>
    </submittedName>
</protein>
<gene>
    <name evidence="5" type="ORF">QYF68_03760</name>
</gene>